<keyword evidence="3" id="KW-1185">Reference proteome</keyword>
<feature type="compositionally biased region" description="Basic and acidic residues" evidence="1">
    <location>
        <begin position="328"/>
        <end position="344"/>
    </location>
</feature>
<dbReference type="SUPFAM" id="SSF53474">
    <property type="entry name" value="alpha/beta-Hydrolases"/>
    <property type="match status" value="1"/>
</dbReference>
<accession>A0AAV8TKY6</accession>
<dbReference type="PANTHER" id="PTHR12265:SF9">
    <property type="entry name" value="DUF829 DOMAIN PROTEIN"/>
    <property type="match status" value="1"/>
</dbReference>
<protein>
    <submittedName>
        <fullName evidence="2">Uncharacterized protein</fullName>
    </submittedName>
</protein>
<reference evidence="2 3" key="1">
    <citation type="submission" date="2021-09" db="EMBL/GenBank/DDBJ databases">
        <title>Genomic insights and catalytic innovation underlie evolution of tropane alkaloids biosynthesis.</title>
        <authorList>
            <person name="Wang Y.-J."/>
            <person name="Tian T."/>
            <person name="Huang J.-P."/>
            <person name="Huang S.-X."/>
        </authorList>
    </citation>
    <scope>NUCLEOTIDE SEQUENCE [LARGE SCALE GENOMIC DNA]</scope>
    <source>
        <strain evidence="2">KIB-2018</strain>
        <tissue evidence="2">Leaf</tissue>
    </source>
</reference>
<dbReference type="EMBL" id="JAIWQS010000004">
    <property type="protein sequence ID" value="KAJ8766619.1"/>
    <property type="molecule type" value="Genomic_DNA"/>
</dbReference>
<feature type="region of interest" description="Disordered" evidence="1">
    <location>
        <begin position="328"/>
        <end position="348"/>
    </location>
</feature>
<evidence type="ECO:0000256" key="1">
    <source>
        <dbReference type="SAM" id="MobiDB-lite"/>
    </source>
</evidence>
<dbReference type="InterPro" id="IPR029058">
    <property type="entry name" value="AB_hydrolase_fold"/>
</dbReference>
<sequence length="409" mass="46039">MSKAMFSGGGSVVYWEGKDKVFELNQRGIVVLFGWVSIQEKQLKSFINLYSSFGWYSLVSHADFRTAFCPDRAFSLAFVILHELIEELRVRPCPVVFVAFSGGSKACMYKVLEILQGTCETHPHMDECQLVRNCLSGHVYDSCPVDFMNDFGARIFLHPAIQKMHGPSNFVSWVAKVIATGLDSLYLRRFEYQRAEYWQTLYSSVELGAPYLVLCSEDDNHAPYGIICEFGQGLRALGADVQLVKWKGSSHIGHYKHCPIQYRAAVNNLLEKAASVYSHRLQHLGGRHHNISELVCDLQQAAVTSNQSLRRVAIGPGDHFFVPSSAEYHARESERSQDERKERSVYVPKPPSISAHSSVLGQMLFDVCVPKNVEGWDIIFGGSLNGQPVASARRRLPFQGIKCIRRSRL</sequence>
<evidence type="ECO:0000313" key="2">
    <source>
        <dbReference type="EMBL" id="KAJ8766619.1"/>
    </source>
</evidence>
<organism evidence="2 3">
    <name type="scientific">Erythroxylum novogranatense</name>
    <dbReference type="NCBI Taxonomy" id="1862640"/>
    <lineage>
        <taxon>Eukaryota</taxon>
        <taxon>Viridiplantae</taxon>
        <taxon>Streptophyta</taxon>
        <taxon>Embryophyta</taxon>
        <taxon>Tracheophyta</taxon>
        <taxon>Spermatophyta</taxon>
        <taxon>Magnoliopsida</taxon>
        <taxon>eudicotyledons</taxon>
        <taxon>Gunneridae</taxon>
        <taxon>Pentapetalae</taxon>
        <taxon>rosids</taxon>
        <taxon>fabids</taxon>
        <taxon>Malpighiales</taxon>
        <taxon>Erythroxylaceae</taxon>
        <taxon>Erythroxylum</taxon>
    </lineage>
</organism>
<dbReference type="PANTHER" id="PTHR12265">
    <property type="entry name" value="TRANSMEMBRANE PROTEIN 53"/>
    <property type="match status" value="1"/>
</dbReference>
<name>A0AAV8TKY6_9ROSI</name>
<comment type="caution">
    <text evidence="2">The sequence shown here is derived from an EMBL/GenBank/DDBJ whole genome shotgun (WGS) entry which is preliminary data.</text>
</comment>
<evidence type="ECO:0000313" key="3">
    <source>
        <dbReference type="Proteomes" id="UP001159364"/>
    </source>
</evidence>
<dbReference type="AlphaFoldDB" id="A0AAV8TKY6"/>
<dbReference type="InterPro" id="IPR008547">
    <property type="entry name" value="DUF829_TMEM53"/>
</dbReference>
<proteinExistence type="predicted"/>
<dbReference type="Pfam" id="PF05705">
    <property type="entry name" value="DUF829"/>
    <property type="match status" value="1"/>
</dbReference>
<dbReference type="Proteomes" id="UP001159364">
    <property type="component" value="Linkage Group LG04"/>
</dbReference>
<gene>
    <name evidence="2" type="ORF">K2173_001139</name>
</gene>